<dbReference type="Gene3D" id="2.40.30.170">
    <property type="match status" value="1"/>
</dbReference>
<name>Q2RYP2_SALRD</name>
<evidence type="ECO:0000313" key="7">
    <source>
        <dbReference type="Proteomes" id="UP000008674"/>
    </source>
</evidence>
<dbReference type="eggNOG" id="COG0845">
    <property type="taxonomic scope" value="Bacteria"/>
</dbReference>
<dbReference type="Gene3D" id="2.40.420.20">
    <property type="match status" value="1"/>
</dbReference>
<evidence type="ECO:0000256" key="1">
    <source>
        <dbReference type="ARBA" id="ARBA00009477"/>
    </source>
</evidence>
<keyword evidence="7" id="KW-1185">Reference proteome</keyword>
<keyword evidence="2" id="KW-0175">Coiled coil</keyword>
<comment type="similarity">
    <text evidence="1">Belongs to the membrane fusion protein (MFP) (TC 8.A.1) family.</text>
</comment>
<dbReference type="AlphaFoldDB" id="Q2RYP2"/>
<dbReference type="NCBIfam" id="TIGR01730">
    <property type="entry name" value="RND_mfp"/>
    <property type="match status" value="1"/>
</dbReference>
<feature type="coiled-coil region" evidence="2">
    <location>
        <begin position="162"/>
        <end position="206"/>
    </location>
</feature>
<reference evidence="6 7" key="1">
    <citation type="journal article" date="2005" name="Proc. Natl. Acad. Sci. U.S.A.">
        <title>The genome of Salinibacter ruber: convergence and gene exchange among hyperhalophilic bacteria and archaea.</title>
        <authorList>
            <person name="Mongodin E.F."/>
            <person name="Nelson K.E."/>
            <person name="Daugherty S."/>
            <person name="Deboy R.T."/>
            <person name="Wister J."/>
            <person name="Khouri H."/>
            <person name="Weidman J."/>
            <person name="Walsh D.A."/>
            <person name="Papke R.T."/>
            <person name="Sanchez Perez G."/>
            <person name="Sharma A.K."/>
            <person name="Nesbo C.L."/>
            <person name="MacLeod D."/>
            <person name="Bapteste E."/>
            <person name="Doolittle W.F."/>
            <person name="Charlebois R.L."/>
            <person name="Legault B."/>
            <person name="Rodriguez-Valera F."/>
        </authorList>
    </citation>
    <scope>NUCLEOTIDE SEQUENCE [LARGE SCALE GENOMIC DNA]</scope>
    <source>
        <strain evidence="7">DSM 13855 / CECT 5946 / M31</strain>
    </source>
</reference>
<dbReference type="HOGENOM" id="CLU_018816_14_1_10"/>
<dbReference type="Pfam" id="PF25917">
    <property type="entry name" value="BSH_RND"/>
    <property type="match status" value="1"/>
</dbReference>
<protein>
    <submittedName>
        <fullName evidence="6">Membrane fusion efflux protein, putative</fullName>
    </submittedName>
</protein>
<dbReference type="PANTHER" id="PTHR30469">
    <property type="entry name" value="MULTIDRUG RESISTANCE PROTEIN MDTA"/>
    <property type="match status" value="1"/>
</dbReference>
<dbReference type="Pfam" id="PF25876">
    <property type="entry name" value="HH_MFP_RND"/>
    <property type="match status" value="1"/>
</dbReference>
<dbReference type="Gene3D" id="2.40.50.100">
    <property type="match status" value="1"/>
</dbReference>
<dbReference type="Pfam" id="PF25990">
    <property type="entry name" value="Beta-barrel_YknX"/>
    <property type="match status" value="1"/>
</dbReference>
<dbReference type="STRING" id="309807.SRU_2849"/>
<dbReference type="InterPro" id="IPR006143">
    <property type="entry name" value="RND_pump_MFP"/>
</dbReference>
<dbReference type="OrthoDB" id="9809068at2"/>
<evidence type="ECO:0000259" key="5">
    <source>
        <dbReference type="Pfam" id="PF25990"/>
    </source>
</evidence>
<feature type="domain" description="Multidrug resistance protein MdtA-like alpha-helical hairpin" evidence="3">
    <location>
        <begin position="128"/>
        <end position="194"/>
    </location>
</feature>
<evidence type="ECO:0000256" key="2">
    <source>
        <dbReference type="SAM" id="Coils"/>
    </source>
</evidence>
<dbReference type="Proteomes" id="UP000008674">
    <property type="component" value="Chromosome"/>
</dbReference>
<organism evidence="6 7">
    <name type="scientific">Salinibacter ruber (strain DSM 13855 / M31)</name>
    <dbReference type="NCBI Taxonomy" id="309807"/>
    <lineage>
        <taxon>Bacteria</taxon>
        <taxon>Pseudomonadati</taxon>
        <taxon>Rhodothermota</taxon>
        <taxon>Rhodothermia</taxon>
        <taxon>Rhodothermales</taxon>
        <taxon>Salinibacteraceae</taxon>
        <taxon>Salinibacter</taxon>
    </lineage>
</organism>
<dbReference type="PANTHER" id="PTHR30469:SF33">
    <property type="entry name" value="SLR1207 PROTEIN"/>
    <property type="match status" value="1"/>
</dbReference>
<dbReference type="GO" id="GO:0015562">
    <property type="term" value="F:efflux transmembrane transporter activity"/>
    <property type="evidence" value="ECO:0007669"/>
    <property type="project" value="TreeGrafter"/>
</dbReference>
<dbReference type="SUPFAM" id="SSF111369">
    <property type="entry name" value="HlyD-like secretion proteins"/>
    <property type="match status" value="1"/>
</dbReference>
<dbReference type="InterPro" id="IPR058625">
    <property type="entry name" value="MdtA-like_BSH"/>
</dbReference>
<dbReference type="GO" id="GO:1990281">
    <property type="term" value="C:efflux pump complex"/>
    <property type="evidence" value="ECO:0007669"/>
    <property type="project" value="TreeGrafter"/>
</dbReference>
<feature type="domain" description="Multidrug resistance protein MdtA-like barrel-sandwich hybrid" evidence="4">
    <location>
        <begin position="81"/>
        <end position="230"/>
    </location>
</feature>
<evidence type="ECO:0000259" key="4">
    <source>
        <dbReference type="Pfam" id="PF25917"/>
    </source>
</evidence>
<dbReference type="InterPro" id="IPR058636">
    <property type="entry name" value="Beta-barrel_YknX"/>
</dbReference>
<dbReference type="Gene3D" id="1.10.287.470">
    <property type="entry name" value="Helix hairpin bin"/>
    <property type="match status" value="1"/>
</dbReference>
<dbReference type="EMBL" id="CP000159">
    <property type="protein sequence ID" value="ABC44985.1"/>
    <property type="molecule type" value="Genomic_DNA"/>
</dbReference>
<gene>
    <name evidence="6" type="ordered locus">SRU_2849</name>
</gene>
<evidence type="ECO:0000259" key="3">
    <source>
        <dbReference type="Pfam" id="PF25876"/>
    </source>
</evidence>
<proteinExistence type="inferred from homology"/>
<dbReference type="EnsemblBacteria" id="ABC44985">
    <property type="protein sequence ID" value="ABC44985"/>
    <property type="gene ID" value="SRU_2849"/>
</dbReference>
<accession>Q2RYP2</accession>
<dbReference type="KEGG" id="sru:SRU_2849"/>
<evidence type="ECO:0000313" key="6">
    <source>
        <dbReference type="EMBL" id="ABC44985.1"/>
    </source>
</evidence>
<dbReference type="InterPro" id="IPR058624">
    <property type="entry name" value="MdtA-like_HH"/>
</dbReference>
<feature type="domain" description="YknX-like beta-barrel" evidence="5">
    <location>
        <begin position="246"/>
        <end position="311"/>
    </location>
</feature>
<sequence length="465" mass="50118">MPLYRTEIFSAMASSKSTSNRMLYAGGGLLLVLLVAGGLGWQLGWFGGGERGLQVESERAERRTITEVVTAFGRAQPEVEVEISPDVSGEIVELPVKEGDVVQQGDLLARLKADDYRAAVERAEAGVSEAKATLAQRRADSVQARRTYDRQKKLYEKEVVSASDFEDAKSTYEQAVAQLQAARFRVESARADLQDAREQLQKTRIYAPMSGTLTRLEVEEGERVVGTQQRAGTEMMRVSRLGQMELEVDVNESDVVNVASRDSATIEFDAHPDRSFQGAVTEIANSARIQNEGSQNEVTNFPVTIRVLDNPNTGLTSGDEGAIARPEVPREGARSPVIRPGMSGAVDIYTETAEEAVAVPIQAVTVRDFAETRSGDASGAAAQGDGAAEDLRRVVFVAEGDSARMVEVNTGIADDTYMEITAGLEGGETVITGPYSAVSRELEPGMKIQTGEQEGQSGETIAMTQ</sequence>